<dbReference type="InterPro" id="IPR000731">
    <property type="entry name" value="SSD"/>
</dbReference>
<feature type="transmembrane region" description="Helical" evidence="6">
    <location>
        <begin position="249"/>
        <end position="273"/>
    </location>
</feature>
<dbReference type="InterPro" id="IPR004869">
    <property type="entry name" value="MMPL_dom"/>
</dbReference>
<evidence type="ECO:0000256" key="6">
    <source>
        <dbReference type="SAM" id="Phobius"/>
    </source>
</evidence>
<keyword evidence="4 6" id="KW-1133">Transmembrane helix</keyword>
<keyword evidence="2" id="KW-1003">Cell membrane</keyword>
<keyword evidence="5 6" id="KW-0472">Membrane</keyword>
<gene>
    <name evidence="8" type="ORF">MNBD_DELTA01-1528</name>
</gene>
<feature type="domain" description="SSD" evidence="7">
    <location>
        <begin position="630"/>
        <end position="758"/>
    </location>
</feature>
<feature type="domain" description="SSD" evidence="7">
    <location>
        <begin position="249"/>
        <end position="374"/>
    </location>
</feature>
<evidence type="ECO:0000256" key="1">
    <source>
        <dbReference type="ARBA" id="ARBA00004651"/>
    </source>
</evidence>
<feature type="transmembrane region" description="Helical" evidence="6">
    <location>
        <begin position="658"/>
        <end position="679"/>
    </location>
</feature>
<evidence type="ECO:0000259" key="7">
    <source>
        <dbReference type="PROSITE" id="PS50156"/>
    </source>
</evidence>
<feature type="transmembrane region" description="Helical" evidence="6">
    <location>
        <begin position="403"/>
        <end position="422"/>
    </location>
</feature>
<feature type="transmembrane region" description="Helical" evidence="6">
    <location>
        <begin position="632"/>
        <end position="652"/>
    </location>
</feature>
<feature type="transmembrane region" description="Helical" evidence="6">
    <location>
        <begin position="699"/>
        <end position="722"/>
    </location>
</feature>
<feature type="transmembrane region" description="Helical" evidence="6">
    <location>
        <begin position="321"/>
        <end position="340"/>
    </location>
</feature>
<evidence type="ECO:0000256" key="2">
    <source>
        <dbReference type="ARBA" id="ARBA00022475"/>
    </source>
</evidence>
<dbReference type="GO" id="GO:0005886">
    <property type="term" value="C:plasma membrane"/>
    <property type="evidence" value="ECO:0007669"/>
    <property type="project" value="UniProtKB-SubCell"/>
</dbReference>
<feature type="transmembrane region" description="Helical" evidence="6">
    <location>
        <begin position="602"/>
        <end position="625"/>
    </location>
</feature>
<name>A0A3B0QST6_9ZZZZ</name>
<accession>A0A3B0QST6</accession>
<protein>
    <submittedName>
        <fullName evidence="8">Predicted exporter of the RND superfamily</fullName>
    </submittedName>
</protein>
<keyword evidence="3 6" id="KW-0812">Transmembrane</keyword>
<reference evidence="8" key="1">
    <citation type="submission" date="2018-06" db="EMBL/GenBank/DDBJ databases">
        <authorList>
            <person name="Zhirakovskaya E."/>
        </authorList>
    </citation>
    <scope>NUCLEOTIDE SEQUENCE</scope>
</reference>
<feature type="transmembrane region" description="Helical" evidence="6">
    <location>
        <begin position="279"/>
        <end position="300"/>
    </location>
</feature>
<dbReference type="Gene3D" id="1.20.1640.10">
    <property type="entry name" value="Multidrug efflux transporter AcrB transmembrane domain"/>
    <property type="match status" value="2"/>
</dbReference>
<dbReference type="EMBL" id="UOEA01000037">
    <property type="protein sequence ID" value="VAV83292.1"/>
    <property type="molecule type" value="Genomic_DNA"/>
</dbReference>
<dbReference type="SUPFAM" id="SSF82866">
    <property type="entry name" value="Multidrug efflux transporter AcrB transmembrane domain"/>
    <property type="match status" value="2"/>
</dbReference>
<feature type="transmembrane region" description="Helical" evidence="6">
    <location>
        <begin position="734"/>
        <end position="756"/>
    </location>
</feature>
<dbReference type="PROSITE" id="PS50156">
    <property type="entry name" value="SSD"/>
    <property type="match status" value="2"/>
</dbReference>
<evidence type="ECO:0000256" key="5">
    <source>
        <dbReference type="ARBA" id="ARBA00023136"/>
    </source>
</evidence>
<proteinExistence type="predicted"/>
<dbReference type="PANTHER" id="PTHR33406">
    <property type="entry name" value="MEMBRANE PROTEIN MJ1562-RELATED"/>
    <property type="match status" value="1"/>
</dbReference>
<dbReference type="Pfam" id="PF03176">
    <property type="entry name" value="MMPL"/>
    <property type="match status" value="2"/>
</dbReference>
<organism evidence="8">
    <name type="scientific">hydrothermal vent metagenome</name>
    <dbReference type="NCBI Taxonomy" id="652676"/>
    <lineage>
        <taxon>unclassified sequences</taxon>
        <taxon>metagenomes</taxon>
        <taxon>ecological metagenomes</taxon>
    </lineage>
</organism>
<dbReference type="InterPro" id="IPR050545">
    <property type="entry name" value="Mycobact_MmpL"/>
</dbReference>
<evidence type="ECO:0000256" key="3">
    <source>
        <dbReference type="ARBA" id="ARBA00022692"/>
    </source>
</evidence>
<comment type="subcellular location">
    <subcellularLocation>
        <location evidence="1">Cell membrane</location>
        <topology evidence="1">Multi-pass membrane protein</topology>
    </subcellularLocation>
</comment>
<feature type="transmembrane region" description="Helical" evidence="6">
    <location>
        <begin position="225"/>
        <end position="242"/>
    </location>
</feature>
<evidence type="ECO:0000313" key="8">
    <source>
        <dbReference type="EMBL" id="VAV83292.1"/>
    </source>
</evidence>
<evidence type="ECO:0000256" key="4">
    <source>
        <dbReference type="ARBA" id="ARBA00022989"/>
    </source>
</evidence>
<feature type="transmembrane region" description="Helical" evidence="6">
    <location>
        <begin position="352"/>
        <end position="377"/>
    </location>
</feature>
<dbReference type="AlphaFoldDB" id="A0A3B0QST6"/>
<dbReference type="PANTHER" id="PTHR33406:SF12">
    <property type="entry name" value="BLR2997 PROTEIN"/>
    <property type="match status" value="1"/>
</dbReference>
<sequence>MRHFEKNFGRWVIKYRWPIILICLLLVVGSASGMKHLRFSNDYRYFFSEDNPQLKAFEALQNTYTKDDSVLFVIASKEGSVFTPETLAVVEELTKAAWQIPYSLRVSSITNFQNTWADGDDLVVEDLVEDARQLTSSEIELIKETALNEPLLIDRLISKSGQVTGINVTINLPGKALSEVPEVAAFVRNMAEDIRVEHPNIDVYLTGMVMLNNAFPEASQDDMQTVIPAMFIIVAVVMGLLLRSFFGTLATLSIIVFSALTAMGLAGWTGIWLTAPSMSAPTIIFTLAVADSIHILVTMFQGMRGGLTKHEAIIESLRINLQPVFLTSLTTAIGFLSMNFSEVRPFNDLGNIVAMGVLAAFVYSIFFLPAVMSILPVRIKPGQKSKKYVMERLGELIVRRRRLLFWGMMAVIVVLSLGVYRIELNDQFVGYFDERYAFRTDTDFVNDNLTGIYSIEYSLGADGQGGVSRPGYLEKVDEFAMWYRSQPGVLHVNTITDIMKRLNRNMHGDDDAFYSIPGKRDLSAQYLLLYELSLPYGLDLNNQINVSKSATRFTVTLDDMSTNEMLDMEARAHEWLKGNVPESMSVRGASSSMMFAHLMERAIKSMLTGTGLALVLISAILLLALRSLKIGLISLIPNIAPALMAFGLWGFFYKDVGLGLSVVSALSLGIVVDDTIHFLSKYLRARREHGMEAQEAVRYAFRTVGTAIWVTSFILVAGFSVLTLSGFKFNSDMGLLTAIALVCALLADFLFLPPLLMKIEEEKK</sequence>